<keyword evidence="4 10" id="KW-0699">rRNA-binding</keyword>
<dbReference type="InterPro" id="IPR027417">
    <property type="entry name" value="P-loop_NTPase"/>
</dbReference>
<dbReference type="PANTHER" id="PTHR32120">
    <property type="entry name" value="SMALL RIBOSOMAL SUBUNIT BIOGENESIS GTPASE RSGA"/>
    <property type="match status" value="1"/>
</dbReference>
<dbReference type="HAMAP" id="MF_01820">
    <property type="entry name" value="GTPase_RsgA"/>
    <property type="match status" value="1"/>
</dbReference>
<name>A0A556QS30_9BACT</name>
<accession>A0A556QS30</accession>
<feature type="binding site" evidence="10">
    <location>
        <position position="299"/>
    </location>
    <ligand>
        <name>Zn(2+)</name>
        <dbReference type="ChEBI" id="CHEBI:29105"/>
    </ligand>
</feature>
<evidence type="ECO:0000256" key="1">
    <source>
        <dbReference type="ARBA" id="ARBA00022490"/>
    </source>
</evidence>
<evidence type="ECO:0000256" key="4">
    <source>
        <dbReference type="ARBA" id="ARBA00022730"/>
    </source>
</evidence>
<evidence type="ECO:0000259" key="13">
    <source>
        <dbReference type="PROSITE" id="PS51721"/>
    </source>
</evidence>
<evidence type="ECO:0000259" key="12">
    <source>
        <dbReference type="PROSITE" id="PS50936"/>
    </source>
</evidence>
<gene>
    <name evidence="10 14" type="primary">rsgA</name>
    <name evidence="14" type="ORF">FPL22_09180</name>
</gene>
<dbReference type="GO" id="GO:0042274">
    <property type="term" value="P:ribosomal small subunit biogenesis"/>
    <property type="evidence" value="ECO:0007669"/>
    <property type="project" value="UniProtKB-UniRule"/>
</dbReference>
<keyword evidence="8 10" id="KW-0694">RNA-binding</keyword>
<evidence type="ECO:0000256" key="11">
    <source>
        <dbReference type="SAM" id="MobiDB-lite"/>
    </source>
</evidence>
<comment type="similarity">
    <text evidence="10">Belongs to the TRAFAC class YlqF/YawG GTPase family. RsgA subfamily.</text>
</comment>
<dbReference type="SUPFAM" id="SSF52540">
    <property type="entry name" value="P-loop containing nucleoside triphosphate hydrolases"/>
    <property type="match status" value="1"/>
</dbReference>
<dbReference type="PANTHER" id="PTHR32120:SF10">
    <property type="entry name" value="SMALL RIBOSOMAL SUBUNIT BIOGENESIS GTPASE RSGA"/>
    <property type="match status" value="1"/>
</dbReference>
<feature type="binding site" evidence="10">
    <location>
        <position position="292"/>
    </location>
    <ligand>
        <name>Zn(2+)</name>
        <dbReference type="ChEBI" id="CHEBI:29105"/>
    </ligand>
</feature>
<dbReference type="RefSeq" id="WP_144229982.1">
    <property type="nucleotide sequence ID" value="NZ_CBCRVV010000031.1"/>
</dbReference>
<keyword evidence="7 10" id="KW-0862">Zinc</keyword>
<dbReference type="EC" id="3.6.1.-" evidence="10"/>
<keyword evidence="5 10" id="KW-0547">Nucleotide-binding</keyword>
<comment type="subcellular location">
    <subcellularLocation>
        <location evidence="10">Cytoplasm</location>
    </subcellularLocation>
</comment>
<evidence type="ECO:0000256" key="9">
    <source>
        <dbReference type="ARBA" id="ARBA00023134"/>
    </source>
</evidence>
<sequence>MSADPSNVLSSYGWDDAWAAAFAPHAAIGYEPARVVVELRRHYYAVQTADGEVLGELTGKFHHAADRDAQSYPAVGDWVAVQIASDRQRAQIHALLPRRSCFSRQAAGERQVEQIVATNIDTVFLVSGLDANYNAKRIQRFFVAARDSGAQPVIILNKSDLCEDAETIRAEIELLVPGIPVAITSTYTRKGLKSLTETYALPGRTLAFVGSSGAGKSTLINRLLKDSDAMPTAEVREKDSRGRHTTTRRELTQTPTGALVIDTPGMREFQLWDAKEAVEDAYPDIVNLAAQCRFSRCTHLTEPGCAIRAALDAGTIPAERLDSYFKLKAEQAAKAPKQLKPGAHASAPGWRKKAAEAKTRPFRHRQHNEDE</sequence>
<feature type="binding site" evidence="10">
    <location>
        <position position="305"/>
    </location>
    <ligand>
        <name>Zn(2+)</name>
        <dbReference type="ChEBI" id="CHEBI:29105"/>
    </ligand>
</feature>
<evidence type="ECO:0000313" key="15">
    <source>
        <dbReference type="Proteomes" id="UP000315648"/>
    </source>
</evidence>
<dbReference type="GO" id="GO:0005737">
    <property type="term" value="C:cytoplasm"/>
    <property type="evidence" value="ECO:0007669"/>
    <property type="project" value="UniProtKB-SubCell"/>
</dbReference>
<dbReference type="Gene3D" id="1.10.40.50">
    <property type="entry name" value="Probable gtpase engc, domain 3"/>
    <property type="match status" value="1"/>
</dbReference>
<evidence type="ECO:0000256" key="5">
    <source>
        <dbReference type="ARBA" id="ARBA00022741"/>
    </source>
</evidence>
<keyword evidence="3 10" id="KW-0479">Metal-binding</keyword>
<organism evidence="14 15">
    <name type="scientific">Rariglobus hedericola</name>
    <dbReference type="NCBI Taxonomy" id="2597822"/>
    <lineage>
        <taxon>Bacteria</taxon>
        <taxon>Pseudomonadati</taxon>
        <taxon>Verrucomicrobiota</taxon>
        <taxon>Opitutia</taxon>
        <taxon>Opitutales</taxon>
        <taxon>Opitutaceae</taxon>
        <taxon>Rariglobus</taxon>
    </lineage>
</organism>
<dbReference type="InterPro" id="IPR030378">
    <property type="entry name" value="G_CP_dom"/>
</dbReference>
<feature type="binding site" evidence="10">
    <location>
        <begin position="157"/>
        <end position="160"/>
    </location>
    <ligand>
        <name>GTP</name>
        <dbReference type="ChEBI" id="CHEBI:37565"/>
    </ligand>
</feature>
<reference evidence="14 15" key="1">
    <citation type="submission" date="2019-07" db="EMBL/GenBank/DDBJ databases">
        <title>Description of 53C-WASEF.</title>
        <authorList>
            <person name="Pitt A."/>
            <person name="Hahn M.W."/>
        </authorList>
    </citation>
    <scope>NUCLEOTIDE SEQUENCE [LARGE SCALE GENOMIC DNA]</scope>
    <source>
        <strain evidence="14 15">53C-WASEF</strain>
    </source>
</reference>
<feature type="compositionally biased region" description="Basic residues" evidence="11">
    <location>
        <begin position="360"/>
        <end position="371"/>
    </location>
</feature>
<feature type="domain" description="EngC GTPase" evidence="12">
    <location>
        <begin position="118"/>
        <end position="267"/>
    </location>
</feature>
<comment type="function">
    <text evidence="10">One of several proteins that assist in the late maturation steps of the functional core of the 30S ribosomal subunit. Helps release RbfA from mature subunits. May play a role in the assembly of ribosomal proteins into the subunit. Circularly permuted GTPase that catalyzes slow GTP hydrolysis, GTPase activity is stimulated by the 30S ribosomal subunit.</text>
</comment>
<dbReference type="GO" id="GO:0005525">
    <property type="term" value="F:GTP binding"/>
    <property type="evidence" value="ECO:0007669"/>
    <property type="project" value="UniProtKB-UniRule"/>
</dbReference>
<comment type="subunit">
    <text evidence="10">Monomer. Associates with 30S ribosomal subunit, binds 16S rRNA.</text>
</comment>
<protein>
    <recommendedName>
        <fullName evidence="10">Small ribosomal subunit biogenesis GTPase RsgA</fullName>
        <ecNumber evidence="10">3.6.1.-</ecNumber>
    </recommendedName>
</protein>
<keyword evidence="2 10" id="KW-0690">Ribosome biogenesis</keyword>
<dbReference type="PROSITE" id="PS50936">
    <property type="entry name" value="ENGC_GTPASE"/>
    <property type="match status" value="1"/>
</dbReference>
<keyword evidence="1 10" id="KW-0963">Cytoplasm</keyword>
<evidence type="ECO:0000256" key="2">
    <source>
        <dbReference type="ARBA" id="ARBA00022517"/>
    </source>
</evidence>
<evidence type="ECO:0000256" key="7">
    <source>
        <dbReference type="ARBA" id="ARBA00022833"/>
    </source>
</evidence>
<evidence type="ECO:0000256" key="6">
    <source>
        <dbReference type="ARBA" id="ARBA00022801"/>
    </source>
</evidence>
<dbReference type="NCBIfam" id="TIGR00157">
    <property type="entry name" value="ribosome small subunit-dependent GTPase A"/>
    <property type="match status" value="1"/>
</dbReference>
<evidence type="ECO:0000256" key="3">
    <source>
        <dbReference type="ARBA" id="ARBA00022723"/>
    </source>
</evidence>
<dbReference type="GO" id="GO:0046872">
    <property type="term" value="F:metal ion binding"/>
    <property type="evidence" value="ECO:0007669"/>
    <property type="project" value="UniProtKB-KW"/>
</dbReference>
<evidence type="ECO:0000256" key="8">
    <source>
        <dbReference type="ARBA" id="ARBA00022884"/>
    </source>
</evidence>
<dbReference type="PROSITE" id="PS51721">
    <property type="entry name" value="G_CP"/>
    <property type="match status" value="1"/>
</dbReference>
<dbReference type="EMBL" id="VMBG01000001">
    <property type="protein sequence ID" value="TSJ79441.1"/>
    <property type="molecule type" value="Genomic_DNA"/>
</dbReference>
<dbReference type="GO" id="GO:0003924">
    <property type="term" value="F:GTPase activity"/>
    <property type="evidence" value="ECO:0007669"/>
    <property type="project" value="UniProtKB-UniRule"/>
</dbReference>
<comment type="cofactor">
    <cofactor evidence="10">
        <name>Zn(2+)</name>
        <dbReference type="ChEBI" id="CHEBI:29105"/>
    </cofactor>
    <text evidence="10">Binds 1 zinc ion per subunit.</text>
</comment>
<dbReference type="InterPro" id="IPR010914">
    <property type="entry name" value="RsgA_GTPase_dom"/>
</dbReference>
<keyword evidence="6 10" id="KW-0378">Hydrolase</keyword>
<dbReference type="AlphaFoldDB" id="A0A556QS30"/>
<dbReference type="Pfam" id="PF03193">
    <property type="entry name" value="RsgA_GTPase"/>
    <property type="match status" value="1"/>
</dbReference>
<evidence type="ECO:0000256" key="10">
    <source>
        <dbReference type="HAMAP-Rule" id="MF_01820"/>
    </source>
</evidence>
<feature type="domain" description="CP-type G" evidence="13">
    <location>
        <begin position="109"/>
        <end position="269"/>
    </location>
</feature>
<feature type="binding site" evidence="10">
    <location>
        <begin position="210"/>
        <end position="218"/>
    </location>
    <ligand>
        <name>GTP</name>
        <dbReference type="ChEBI" id="CHEBI:37565"/>
    </ligand>
</feature>
<dbReference type="Gene3D" id="3.40.50.300">
    <property type="entry name" value="P-loop containing nucleotide triphosphate hydrolases"/>
    <property type="match status" value="1"/>
</dbReference>
<dbReference type="Proteomes" id="UP000315648">
    <property type="component" value="Unassembled WGS sequence"/>
</dbReference>
<keyword evidence="9 10" id="KW-0342">GTP-binding</keyword>
<dbReference type="GO" id="GO:0019843">
    <property type="term" value="F:rRNA binding"/>
    <property type="evidence" value="ECO:0007669"/>
    <property type="project" value="UniProtKB-KW"/>
</dbReference>
<dbReference type="CDD" id="cd01854">
    <property type="entry name" value="YjeQ_EngC"/>
    <property type="match status" value="1"/>
</dbReference>
<proteinExistence type="inferred from homology"/>
<dbReference type="OrthoDB" id="9809485at2"/>
<keyword evidence="15" id="KW-1185">Reference proteome</keyword>
<comment type="caution">
    <text evidence="14">The sequence shown here is derived from an EMBL/GenBank/DDBJ whole genome shotgun (WGS) entry which is preliminary data.</text>
</comment>
<feature type="binding site" evidence="10">
    <location>
        <position position="297"/>
    </location>
    <ligand>
        <name>Zn(2+)</name>
        <dbReference type="ChEBI" id="CHEBI:29105"/>
    </ligand>
</feature>
<evidence type="ECO:0000313" key="14">
    <source>
        <dbReference type="EMBL" id="TSJ79441.1"/>
    </source>
</evidence>
<dbReference type="InterPro" id="IPR004881">
    <property type="entry name" value="Ribosome_biogen_GTPase_RsgA"/>
</dbReference>
<feature type="region of interest" description="Disordered" evidence="11">
    <location>
        <begin position="332"/>
        <end position="371"/>
    </location>
</feature>